<comment type="caution">
    <text evidence="7">The sequence shown here is derived from an EMBL/GenBank/DDBJ whole genome shotgun (WGS) entry which is preliminary data.</text>
</comment>
<reference evidence="7" key="1">
    <citation type="submission" date="2021-01" db="EMBL/GenBank/DDBJ databases">
        <title>A chromosome-scale assembly of European eel, Anguilla anguilla.</title>
        <authorList>
            <person name="Henkel C."/>
            <person name="Jong-Raadsen S.A."/>
            <person name="Dufour S."/>
            <person name="Weltzien F.-A."/>
            <person name="Palstra A.P."/>
            <person name="Pelster B."/>
            <person name="Spaink H.P."/>
            <person name="Van Den Thillart G.E."/>
            <person name="Jansen H."/>
            <person name="Zahm M."/>
            <person name="Klopp C."/>
            <person name="Cedric C."/>
            <person name="Louis A."/>
            <person name="Berthelot C."/>
            <person name="Parey E."/>
            <person name="Roest Crollius H."/>
            <person name="Montfort J."/>
            <person name="Robinson-Rechavi M."/>
            <person name="Bucao C."/>
            <person name="Bouchez O."/>
            <person name="Gislard M."/>
            <person name="Lluch J."/>
            <person name="Milhes M."/>
            <person name="Lampietro C."/>
            <person name="Lopez Roques C."/>
            <person name="Donnadieu C."/>
            <person name="Braasch I."/>
            <person name="Desvignes T."/>
            <person name="Postlethwait J."/>
            <person name="Bobe J."/>
            <person name="Guiguen Y."/>
            <person name="Dirks R."/>
        </authorList>
    </citation>
    <scope>NUCLEOTIDE SEQUENCE</scope>
    <source>
        <strain evidence="7">Tag_6206</strain>
        <tissue evidence="7">Liver</tissue>
    </source>
</reference>
<evidence type="ECO:0000256" key="4">
    <source>
        <dbReference type="ARBA" id="ARBA00045182"/>
    </source>
</evidence>
<dbReference type="PANTHER" id="PTHR18962">
    <property type="entry name" value="COILED-COIL DOMAIN-CONTAINING PROTEIN 39"/>
    <property type="match status" value="1"/>
</dbReference>
<feature type="coiled-coil region" evidence="5">
    <location>
        <begin position="421"/>
        <end position="518"/>
    </location>
</feature>
<accession>A0A9D3LS05</accession>
<dbReference type="InterPro" id="IPR033290">
    <property type="entry name" value="CCDC39"/>
</dbReference>
<dbReference type="GO" id="GO:0060287">
    <property type="term" value="P:epithelial cilium movement involved in determination of left/right asymmetry"/>
    <property type="evidence" value="ECO:0007669"/>
    <property type="project" value="TreeGrafter"/>
</dbReference>
<organism evidence="7 8">
    <name type="scientific">Anguilla anguilla</name>
    <name type="common">European freshwater eel</name>
    <name type="synonym">Muraena anguilla</name>
    <dbReference type="NCBI Taxonomy" id="7936"/>
    <lineage>
        <taxon>Eukaryota</taxon>
        <taxon>Metazoa</taxon>
        <taxon>Chordata</taxon>
        <taxon>Craniata</taxon>
        <taxon>Vertebrata</taxon>
        <taxon>Euteleostomi</taxon>
        <taxon>Actinopterygii</taxon>
        <taxon>Neopterygii</taxon>
        <taxon>Teleostei</taxon>
        <taxon>Anguilliformes</taxon>
        <taxon>Anguillidae</taxon>
        <taxon>Anguilla</taxon>
    </lineage>
</organism>
<dbReference type="GO" id="GO:0036159">
    <property type="term" value="P:inner dynein arm assembly"/>
    <property type="evidence" value="ECO:0007669"/>
    <property type="project" value="InterPro"/>
</dbReference>
<evidence type="ECO:0000256" key="1">
    <source>
        <dbReference type="ARBA" id="ARBA00005805"/>
    </source>
</evidence>
<gene>
    <name evidence="7" type="ORF">ANANG_G00249780</name>
</gene>
<evidence type="ECO:0000313" key="8">
    <source>
        <dbReference type="Proteomes" id="UP001044222"/>
    </source>
</evidence>
<evidence type="ECO:0000256" key="6">
    <source>
        <dbReference type="SAM" id="MobiDB-lite"/>
    </source>
</evidence>
<dbReference type="AlphaFoldDB" id="A0A9D3LS05"/>
<feature type="compositionally biased region" description="Polar residues" evidence="6">
    <location>
        <begin position="766"/>
        <end position="781"/>
    </location>
</feature>
<dbReference type="Pfam" id="PF24161">
    <property type="entry name" value="CCDC39"/>
    <property type="match status" value="1"/>
</dbReference>
<dbReference type="EMBL" id="JAFIRN010000014">
    <property type="protein sequence ID" value="KAG5835982.1"/>
    <property type="molecule type" value="Genomic_DNA"/>
</dbReference>
<feature type="region of interest" description="Disordered" evidence="6">
    <location>
        <begin position="762"/>
        <end position="840"/>
    </location>
</feature>
<keyword evidence="3 5" id="KW-0175">Coiled coil</keyword>
<protein>
    <recommendedName>
        <fullName evidence="2">Coiled-coil domain-containing protein 39</fullName>
    </recommendedName>
</protein>
<dbReference type="GO" id="GO:0005930">
    <property type="term" value="C:axoneme"/>
    <property type="evidence" value="ECO:0007669"/>
    <property type="project" value="InterPro"/>
</dbReference>
<evidence type="ECO:0000256" key="3">
    <source>
        <dbReference type="ARBA" id="ARBA00023054"/>
    </source>
</evidence>
<feature type="coiled-coil region" evidence="5">
    <location>
        <begin position="645"/>
        <end position="696"/>
    </location>
</feature>
<dbReference type="PANTHER" id="PTHR18962:SF0">
    <property type="entry name" value="COILED-COIL DOMAIN-CONTAINING PROTEIN 39"/>
    <property type="match status" value="1"/>
</dbReference>
<feature type="coiled-coil region" evidence="5">
    <location>
        <begin position="234"/>
        <end position="338"/>
    </location>
</feature>
<comment type="similarity">
    <text evidence="1">Belongs to the CCDC39 family.</text>
</comment>
<evidence type="ECO:0000256" key="5">
    <source>
        <dbReference type="SAM" id="Coils"/>
    </source>
</evidence>
<name>A0A9D3LS05_ANGAN</name>
<dbReference type="Proteomes" id="UP001044222">
    <property type="component" value="Chromosome 14"/>
</dbReference>
<dbReference type="GO" id="GO:0005576">
    <property type="term" value="C:extracellular region"/>
    <property type="evidence" value="ECO:0007669"/>
    <property type="project" value="GOC"/>
</dbReference>
<evidence type="ECO:0000313" key="7">
    <source>
        <dbReference type="EMBL" id="KAG5835982.1"/>
    </source>
</evidence>
<feature type="compositionally biased region" description="Low complexity" evidence="6">
    <location>
        <begin position="819"/>
        <end position="834"/>
    </location>
</feature>
<comment type="function">
    <text evidence="4">Required for assembly of dynein regulatory complex (DRC) and inner dynein arm (IDA) complexes, which are responsible for ciliary beat regulation, thereby playing a central role in motility in cilia and flagella. Probably acts together with CCDC40 to form a molecular ruler that determines the 96 nanometer (nm) repeat length and arrangements of components in cilia and flagella. Not required for outer dynein arm complexes assembly.</text>
</comment>
<dbReference type="GO" id="GO:0060285">
    <property type="term" value="P:cilium-dependent cell motility"/>
    <property type="evidence" value="ECO:0007669"/>
    <property type="project" value="TreeGrafter"/>
</dbReference>
<feature type="coiled-coil region" evidence="5">
    <location>
        <begin position="2"/>
        <end position="64"/>
    </location>
</feature>
<evidence type="ECO:0000256" key="2">
    <source>
        <dbReference type="ARBA" id="ARBA00016725"/>
    </source>
</evidence>
<keyword evidence="8" id="KW-1185">Reference proteome</keyword>
<sequence length="840" mass="97643">MKSLAEREMGRLKQDIAQLELETERLGKQREEQKRAVLRAAQKVKELEREQAQGQEVLDSLRQDAVRGEEDHAVLMKCMQEDECRTVNDLLLRMEKQNIEARQRHEAMDEDWERTATAELEWERTEEAICQLCKEREELTRHWQTSVSHMTKRHQDMDLCIMSLSLVKEEVKERGEAVKMVRETLESLWRRNAEAGRWVETVSRQAAEMKWGSGEQESRSTVLYGECKVLKCAVDRTNTEVKMAQSLLAELTTNVHANKNRLEKARLHSAALEEELKTEMEVVVRAKEEAEQAEQEVKKEEKASKDADARFYGHQEVLARKAEQLQALKREEKGQQAEVSAGRSALSTMSRQQQEIERILIRKKEAVYKQDSHMELLERRMQELSAGEGRKLVELLKEEAAQVSMYMEERKRTLCFQHGEQQKLEGELRLAKRDAEKLASERKSLSCKVEDLELITAATERELSEITGERLEFMVKENLLKLEVKQANDRLQSEKDRIVSLEKQRLRLEAEFKGKEAELHLQKEAVQRQIKQVTQGCQKTRADWNRQRCKAQKLQKKHEAIAVFTVCLEGEEVSLQQYQDEVKRQREELKQKKEELNRKQATKQREVMDLKNKLSAVRGKCEERKTLEQTLCVMQDKHTQKASHVKELKKRIKGMNMSLDLLLHEEREVLQKRSLLQDLRSEMHAQEEELSQTLKLCSELASNIRSEMVNSDKTEEEDMDWHELQEFSETAVMLLLEVMDNYPDLRSVLKALFMERGLTLDRPSSGWDSQQSGELASTHSWDSSDRGSMKSLEQQTQDTQLAVQVQGSPCQLTNHQHDSGWGSSSQSDESSRSSSKSRKF</sequence>
<feature type="coiled-coil region" evidence="5">
    <location>
        <begin position="568"/>
        <end position="613"/>
    </location>
</feature>
<feature type="compositionally biased region" description="Polar residues" evidence="6">
    <location>
        <begin position="791"/>
        <end position="814"/>
    </location>
</feature>
<proteinExistence type="inferred from homology"/>